<dbReference type="SUPFAM" id="SSF55961">
    <property type="entry name" value="Bet v1-like"/>
    <property type="match status" value="1"/>
</dbReference>
<comment type="caution">
    <text evidence="1">The sequence shown here is derived from an EMBL/GenBank/DDBJ whole genome shotgun (WGS) entry which is preliminary data.</text>
</comment>
<evidence type="ECO:0000313" key="2">
    <source>
        <dbReference type="Proteomes" id="UP000652761"/>
    </source>
</evidence>
<sequence length="84" mass="9328">MLDLNSNQLSGPIPPRIVRATTYKHFVKSCHVLVGDGNNIRTLREVRVVFGLPAATSMECLEVLDEESHVLSFQIVGGEHRLTN</sequence>
<proteinExistence type="predicted"/>
<accession>A0A843WQ77</accession>
<protein>
    <submittedName>
        <fullName evidence="1">Uncharacterized protein</fullName>
    </submittedName>
</protein>
<name>A0A843WQ77_COLES</name>
<dbReference type="Gene3D" id="3.30.530.20">
    <property type="match status" value="1"/>
</dbReference>
<dbReference type="InterPro" id="IPR023393">
    <property type="entry name" value="START-like_dom_sf"/>
</dbReference>
<keyword evidence="2" id="KW-1185">Reference proteome</keyword>
<dbReference type="Proteomes" id="UP000652761">
    <property type="component" value="Unassembled WGS sequence"/>
</dbReference>
<dbReference type="OrthoDB" id="4436220at2759"/>
<organism evidence="1 2">
    <name type="scientific">Colocasia esculenta</name>
    <name type="common">Wild taro</name>
    <name type="synonym">Arum esculentum</name>
    <dbReference type="NCBI Taxonomy" id="4460"/>
    <lineage>
        <taxon>Eukaryota</taxon>
        <taxon>Viridiplantae</taxon>
        <taxon>Streptophyta</taxon>
        <taxon>Embryophyta</taxon>
        <taxon>Tracheophyta</taxon>
        <taxon>Spermatophyta</taxon>
        <taxon>Magnoliopsida</taxon>
        <taxon>Liliopsida</taxon>
        <taxon>Araceae</taxon>
        <taxon>Aroideae</taxon>
        <taxon>Colocasieae</taxon>
        <taxon>Colocasia</taxon>
    </lineage>
</organism>
<dbReference type="EMBL" id="NMUH01004476">
    <property type="protein sequence ID" value="MQM09806.1"/>
    <property type="molecule type" value="Genomic_DNA"/>
</dbReference>
<dbReference type="AlphaFoldDB" id="A0A843WQ77"/>
<gene>
    <name evidence="1" type="ORF">Taro_042683</name>
</gene>
<evidence type="ECO:0000313" key="1">
    <source>
        <dbReference type="EMBL" id="MQM09806.1"/>
    </source>
</evidence>
<reference evidence="1" key="1">
    <citation type="submission" date="2017-07" db="EMBL/GenBank/DDBJ databases">
        <title>Taro Niue Genome Assembly and Annotation.</title>
        <authorList>
            <person name="Atibalentja N."/>
            <person name="Keating K."/>
            <person name="Fields C.J."/>
        </authorList>
    </citation>
    <scope>NUCLEOTIDE SEQUENCE</scope>
    <source>
        <strain evidence="1">Niue_2</strain>
        <tissue evidence="1">Leaf</tissue>
    </source>
</reference>